<protein>
    <recommendedName>
        <fullName evidence="5">Glutathione peroxidase</fullName>
    </recommendedName>
</protein>
<dbReference type="InterPro" id="IPR000889">
    <property type="entry name" value="Glutathione_peroxidase"/>
</dbReference>
<evidence type="ECO:0000256" key="5">
    <source>
        <dbReference type="RuleBase" id="RU000499"/>
    </source>
</evidence>
<keyword evidence="2 5" id="KW-0575">Peroxidase</keyword>
<comment type="similarity">
    <text evidence="1 5">Belongs to the glutathione peroxidase family.</text>
</comment>
<dbReference type="Pfam" id="PF00255">
    <property type="entry name" value="GSHPx"/>
    <property type="match status" value="1"/>
</dbReference>
<feature type="non-terminal residue" evidence="6">
    <location>
        <position position="1"/>
    </location>
</feature>
<proteinExistence type="inferred from homology"/>
<evidence type="ECO:0000256" key="2">
    <source>
        <dbReference type="ARBA" id="ARBA00022559"/>
    </source>
</evidence>
<keyword evidence="7" id="KW-1185">Reference proteome</keyword>
<dbReference type="PRINTS" id="PR01011">
    <property type="entry name" value="GLUTPROXDASE"/>
</dbReference>
<dbReference type="CDD" id="cd00340">
    <property type="entry name" value="GSH_Peroxidase"/>
    <property type="match status" value="1"/>
</dbReference>
<evidence type="ECO:0000256" key="4">
    <source>
        <dbReference type="ARBA" id="ARBA00023002"/>
    </source>
</evidence>
<feature type="non-terminal residue" evidence="6">
    <location>
        <position position="137"/>
    </location>
</feature>
<evidence type="ECO:0000313" key="7">
    <source>
        <dbReference type="Proteomes" id="UP000243686"/>
    </source>
</evidence>
<accession>A0A1S8WUS9</accession>
<dbReference type="PANTHER" id="PTHR11592">
    <property type="entry name" value="GLUTATHIONE PEROXIDASE"/>
    <property type="match status" value="1"/>
</dbReference>
<reference evidence="6 7" key="1">
    <citation type="submission" date="2015-03" db="EMBL/GenBank/DDBJ databases">
        <title>Draft genome of the nematode, Opisthorchis viverrini.</title>
        <authorList>
            <person name="Mitreva M."/>
        </authorList>
    </citation>
    <scope>NUCLEOTIDE SEQUENCE [LARGE SCALE GENOMIC DNA]</scope>
    <source>
        <strain evidence="6">Khon Kaen</strain>
    </source>
</reference>
<dbReference type="SUPFAM" id="SSF52833">
    <property type="entry name" value="Thioredoxin-like"/>
    <property type="match status" value="1"/>
</dbReference>
<sequence length="137" mass="15895">DNLATKPKNIFDFSATDIDGRDVSLTKYKNYRQLQDLHTRLSGKGLRILAFPCNQFGSQEPWPEAEIKRWVSEKYGVTFDMFSKIDVNGSNAHSLFQYLKNETPGFPTDEIEWNFGKFLVDRSGIPRKRYIPKMDPL</sequence>
<dbReference type="PIRSF" id="PIRSF000303">
    <property type="entry name" value="Glutathion_perox"/>
    <property type="match status" value="1"/>
</dbReference>
<dbReference type="EMBL" id="KV894446">
    <property type="protein sequence ID" value="OON18180.1"/>
    <property type="molecule type" value="Genomic_DNA"/>
</dbReference>
<dbReference type="Gene3D" id="3.40.30.10">
    <property type="entry name" value="Glutaredoxin"/>
    <property type="match status" value="1"/>
</dbReference>
<dbReference type="AlphaFoldDB" id="A0A1S8WUS9"/>
<keyword evidence="3" id="KW-0712">Selenocysteine</keyword>
<evidence type="ECO:0000256" key="1">
    <source>
        <dbReference type="ARBA" id="ARBA00006926"/>
    </source>
</evidence>
<evidence type="ECO:0000313" key="6">
    <source>
        <dbReference type="EMBL" id="OON18180.1"/>
    </source>
</evidence>
<gene>
    <name evidence="6" type="ORF">X801_05970</name>
</gene>
<dbReference type="PROSITE" id="PS51355">
    <property type="entry name" value="GLUTATHIONE_PEROXID_3"/>
    <property type="match status" value="1"/>
</dbReference>
<name>A0A1S8WUS9_OPIVI</name>
<dbReference type="PANTHER" id="PTHR11592:SF134">
    <property type="entry name" value="PHOSPHOLIPID HYDROPEROXIDE GLUTATHIONE PEROXIDASE"/>
    <property type="match status" value="1"/>
</dbReference>
<dbReference type="PROSITE" id="PS00763">
    <property type="entry name" value="GLUTATHIONE_PEROXID_2"/>
    <property type="match status" value="1"/>
</dbReference>
<dbReference type="Proteomes" id="UP000243686">
    <property type="component" value="Unassembled WGS sequence"/>
</dbReference>
<keyword evidence="4 5" id="KW-0560">Oxidoreductase</keyword>
<evidence type="ECO:0000256" key="3">
    <source>
        <dbReference type="ARBA" id="ARBA00022933"/>
    </source>
</evidence>
<dbReference type="GO" id="GO:0006979">
    <property type="term" value="P:response to oxidative stress"/>
    <property type="evidence" value="ECO:0007669"/>
    <property type="project" value="InterPro"/>
</dbReference>
<dbReference type="GO" id="GO:0004601">
    <property type="term" value="F:peroxidase activity"/>
    <property type="evidence" value="ECO:0007669"/>
    <property type="project" value="UniProtKB-KW"/>
</dbReference>
<dbReference type="InterPro" id="IPR029760">
    <property type="entry name" value="GPX_CS"/>
</dbReference>
<organism evidence="6 7">
    <name type="scientific">Opisthorchis viverrini</name>
    <name type="common">Southeast Asian liver fluke</name>
    <dbReference type="NCBI Taxonomy" id="6198"/>
    <lineage>
        <taxon>Eukaryota</taxon>
        <taxon>Metazoa</taxon>
        <taxon>Spiralia</taxon>
        <taxon>Lophotrochozoa</taxon>
        <taxon>Platyhelminthes</taxon>
        <taxon>Trematoda</taxon>
        <taxon>Digenea</taxon>
        <taxon>Opisthorchiida</taxon>
        <taxon>Opisthorchiata</taxon>
        <taxon>Opisthorchiidae</taxon>
        <taxon>Opisthorchis</taxon>
    </lineage>
</organism>
<dbReference type="InterPro" id="IPR036249">
    <property type="entry name" value="Thioredoxin-like_sf"/>
</dbReference>